<dbReference type="EMBL" id="BFAA01006783">
    <property type="protein sequence ID" value="GCB64563.1"/>
    <property type="molecule type" value="Genomic_DNA"/>
</dbReference>
<evidence type="ECO:0000313" key="2">
    <source>
        <dbReference type="Proteomes" id="UP000288216"/>
    </source>
</evidence>
<comment type="caution">
    <text evidence="1">The sequence shown here is derived from an EMBL/GenBank/DDBJ whole genome shotgun (WGS) entry which is preliminary data.</text>
</comment>
<feature type="non-terminal residue" evidence="1">
    <location>
        <position position="1"/>
    </location>
</feature>
<evidence type="ECO:0000313" key="1">
    <source>
        <dbReference type="EMBL" id="GCB64563.1"/>
    </source>
</evidence>
<organism evidence="1 2">
    <name type="scientific">Scyliorhinus torazame</name>
    <name type="common">Cloudy catshark</name>
    <name type="synonym">Catulus torazame</name>
    <dbReference type="NCBI Taxonomy" id="75743"/>
    <lineage>
        <taxon>Eukaryota</taxon>
        <taxon>Metazoa</taxon>
        <taxon>Chordata</taxon>
        <taxon>Craniata</taxon>
        <taxon>Vertebrata</taxon>
        <taxon>Chondrichthyes</taxon>
        <taxon>Elasmobranchii</taxon>
        <taxon>Galeomorphii</taxon>
        <taxon>Galeoidea</taxon>
        <taxon>Carcharhiniformes</taxon>
        <taxon>Scyliorhinidae</taxon>
        <taxon>Scyliorhinus</taxon>
    </lineage>
</organism>
<reference evidence="1 2" key="1">
    <citation type="journal article" date="2018" name="Nat. Ecol. Evol.">
        <title>Shark genomes provide insights into elasmobranch evolution and the origin of vertebrates.</title>
        <authorList>
            <person name="Hara Y"/>
            <person name="Yamaguchi K"/>
            <person name="Onimaru K"/>
            <person name="Kadota M"/>
            <person name="Koyanagi M"/>
            <person name="Keeley SD"/>
            <person name="Tatsumi K"/>
            <person name="Tanaka K"/>
            <person name="Motone F"/>
            <person name="Kageyama Y"/>
            <person name="Nozu R"/>
            <person name="Adachi N"/>
            <person name="Nishimura O"/>
            <person name="Nakagawa R"/>
            <person name="Tanegashima C"/>
            <person name="Kiyatake I"/>
            <person name="Matsumoto R"/>
            <person name="Murakumo K"/>
            <person name="Nishida K"/>
            <person name="Terakita A"/>
            <person name="Kuratani S"/>
            <person name="Sato K"/>
            <person name="Hyodo S Kuraku.S."/>
        </authorList>
    </citation>
    <scope>NUCLEOTIDE SEQUENCE [LARGE SCALE GENOMIC DNA]</scope>
</reference>
<dbReference type="AlphaFoldDB" id="A0A401NUJ6"/>
<gene>
    <name evidence="1" type="ORF">scyTo_0013358</name>
</gene>
<name>A0A401NUJ6_SCYTO</name>
<sequence length="66" mass="7308">VVEVTRFGVSHACISSTRFVWTSGWPPVRSVQFAELTLKPSFLLTLNCPESTEGFGIEFPDYSGLL</sequence>
<protein>
    <submittedName>
        <fullName evidence="1">Uncharacterized protein</fullName>
    </submittedName>
</protein>
<proteinExistence type="predicted"/>
<accession>A0A401NUJ6</accession>
<dbReference type="Proteomes" id="UP000288216">
    <property type="component" value="Unassembled WGS sequence"/>
</dbReference>
<keyword evidence="2" id="KW-1185">Reference proteome</keyword>